<accession>A0A452Y2Y7</accession>
<reference evidence="2" key="2">
    <citation type="journal article" date="2017" name="Nat. Plants">
        <title>The Aegilops tauschii genome reveals multiple impacts of transposons.</title>
        <authorList>
            <person name="Zhao G."/>
            <person name="Zou C."/>
            <person name="Li K."/>
            <person name="Wang K."/>
            <person name="Li T."/>
            <person name="Gao L."/>
            <person name="Zhang X."/>
            <person name="Wang H."/>
            <person name="Yang Z."/>
            <person name="Liu X."/>
            <person name="Jiang W."/>
            <person name="Mao L."/>
            <person name="Kong X."/>
            <person name="Jiao Y."/>
            <person name="Jia J."/>
        </authorList>
    </citation>
    <scope>NUCLEOTIDE SEQUENCE [LARGE SCALE GENOMIC DNA]</scope>
    <source>
        <strain evidence="2">cv. AL8/78</strain>
    </source>
</reference>
<evidence type="ECO:0000313" key="2">
    <source>
        <dbReference type="Proteomes" id="UP000015105"/>
    </source>
</evidence>
<reference evidence="2" key="1">
    <citation type="journal article" date="2014" name="Science">
        <title>Ancient hybridizations among the ancestral genomes of bread wheat.</title>
        <authorList>
            <consortium name="International Wheat Genome Sequencing Consortium,"/>
            <person name="Marcussen T."/>
            <person name="Sandve S.R."/>
            <person name="Heier L."/>
            <person name="Spannagl M."/>
            <person name="Pfeifer M."/>
            <person name="Jakobsen K.S."/>
            <person name="Wulff B.B."/>
            <person name="Steuernagel B."/>
            <person name="Mayer K.F."/>
            <person name="Olsen O.A."/>
        </authorList>
    </citation>
    <scope>NUCLEOTIDE SEQUENCE [LARGE SCALE GENOMIC DNA]</scope>
    <source>
        <strain evidence="2">cv. AL8/78</strain>
    </source>
</reference>
<reference evidence="1" key="5">
    <citation type="journal article" date="2021" name="G3 (Bethesda)">
        <title>Aegilops tauschii genome assembly Aet v5.0 features greater sequence contiguity and improved annotation.</title>
        <authorList>
            <person name="Wang L."/>
            <person name="Zhu T."/>
            <person name="Rodriguez J.C."/>
            <person name="Deal K.R."/>
            <person name="Dubcovsky J."/>
            <person name="McGuire P.E."/>
            <person name="Lux T."/>
            <person name="Spannagl M."/>
            <person name="Mayer K.F.X."/>
            <person name="Baldrich P."/>
            <person name="Meyers B.C."/>
            <person name="Huo N."/>
            <person name="Gu Y.Q."/>
            <person name="Zhou H."/>
            <person name="Devos K.M."/>
            <person name="Bennetzen J.L."/>
            <person name="Unver T."/>
            <person name="Budak H."/>
            <person name="Gulick P.J."/>
            <person name="Galiba G."/>
            <person name="Kalapos B."/>
            <person name="Nelson D.R."/>
            <person name="Li P."/>
            <person name="You F.M."/>
            <person name="Luo M.C."/>
            <person name="Dvorak J."/>
        </authorList>
    </citation>
    <scope>NUCLEOTIDE SEQUENCE [LARGE SCALE GENOMIC DNA]</scope>
    <source>
        <strain evidence="1">cv. AL8/78</strain>
    </source>
</reference>
<protein>
    <submittedName>
        <fullName evidence="1">Uncharacterized protein</fullName>
    </submittedName>
</protein>
<dbReference type="EnsemblPlants" id="AET1Gv20270600.25">
    <property type="protein sequence ID" value="AET1Gv20270600.25"/>
    <property type="gene ID" value="AET1Gv20270600"/>
</dbReference>
<organism evidence="1 2">
    <name type="scientific">Aegilops tauschii subsp. strangulata</name>
    <name type="common">Goatgrass</name>
    <dbReference type="NCBI Taxonomy" id="200361"/>
    <lineage>
        <taxon>Eukaryota</taxon>
        <taxon>Viridiplantae</taxon>
        <taxon>Streptophyta</taxon>
        <taxon>Embryophyta</taxon>
        <taxon>Tracheophyta</taxon>
        <taxon>Spermatophyta</taxon>
        <taxon>Magnoliopsida</taxon>
        <taxon>Liliopsida</taxon>
        <taxon>Poales</taxon>
        <taxon>Poaceae</taxon>
        <taxon>BOP clade</taxon>
        <taxon>Pooideae</taxon>
        <taxon>Triticodae</taxon>
        <taxon>Triticeae</taxon>
        <taxon>Triticinae</taxon>
        <taxon>Aegilops</taxon>
    </lineage>
</organism>
<dbReference type="AlphaFoldDB" id="A0A452Y2Y7"/>
<sequence>VLLPLFLQYYSFILLDERYYCNDVLLFCNVFLIFFCDCTQWCLQVHGHCHNGHLIAVYYFWISYSSRRAIL</sequence>
<keyword evidence="2" id="KW-1185">Reference proteome</keyword>
<dbReference type="Proteomes" id="UP000015105">
    <property type="component" value="Chromosome 1D"/>
</dbReference>
<reference evidence="1" key="3">
    <citation type="journal article" date="2017" name="Nature">
        <title>Genome sequence of the progenitor of the wheat D genome Aegilops tauschii.</title>
        <authorList>
            <person name="Luo M.C."/>
            <person name="Gu Y.Q."/>
            <person name="Puiu D."/>
            <person name="Wang H."/>
            <person name="Twardziok S.O."/>
            <person name="Deal K.R."/>
            <person name="Huo N."/>
            <person name="Zhu T."/>
            <person name="Wang L."/>
            <person name="Wang Y."/>
            <person name="McGuire P.E."/>
            <person name="Liu S."/>
            <person name="Long H."/>
            <person name="Ramasamy R.K."/>
            <person name="Rodriguez J.C."/>
            <person name="Van S.L."/>
            <person name="Yuan L."/>
            <person name="Wang Z."/>
            <person name="Xia Z."/>
            <person name="Xiao L."/>
            <person name="Anderson O.D."/>
            <person name="Ouyang S."/>
            <person name="Liang Y."/>
            <person name="Zimin A.V."/>
            <person name="Pertea G."/>
            <person name="Qi P."/>
            <person name="Bennetzen J.L."/>
            <person name="Dai X."/>
            <person name="Dawson M.W."/>
            <person name="Muller H.G."/>
            <person name="Kugler K."/>
            <person name="Rivarola-Duarte L."/>
            <person name="Spannagl M."/>
            <person name="Mayer K.F.X."/>
            <person name="Lu F.H."/>
            <person name="Bevan M.W."/>
            <person name="Leroy P."/>
            <person name="Li P."/>
            <person name="You F.M."/>
            <person name="Sun Q."/>
            <person name="Liu Z."/>
            <person name="Lyons E."/>
            <person name="Wicker T."/>
            <person name="Salzberg S.L."/>
            <person name="Devos K.M."/>
            <person name="Dvorak J."/>
        </authorList>
    </citation>
    <scope>NUCLEOTIDE SEQUENCE [LARGE SCALE GENOMIC DNA]</scope>
    <source>
        <strain evidence="1">cv. AL8/78</strain>
    </source>
</reference>
<reference evidence="1" key="4">
    <citation type="submission" date="2019-03" db="UniProtKB">
        <authorList>
            <consortium name="EnsemblPlants"/>
        </authorList>
    </citation>
    <scope>IDENTIFICATION</scope>
</reference>
<proteinExistence type="predicted"/>
<evidence type="ECO:0000313" key="1">
    <source>
        <dbReference type="EnsemblPlants" id="AET1Gv20270600.25"/>
    </source>
</evidence>
<dbReference type="Gramene" id="AET1Gv20270600.25">
    <property type="protein sequence ID" value="AET1Gv20270600.25"/>
    <property type="gene ID" value="AET1Gv20270600"/>
</dbReference>
<name>A0A452Y2Y7_AEGTS</name>